<evidence type="ECO:0000256" key="1">
    <source>
        <dbReference type="SAM" id="Phobius"/>
    </source>
</evidence>
<keyword evidence="3" id="KW-1185">Reference proteome</keyword>
<accession>A0A0T5YXM8</accession>
<organism evidence="2 3">
    <name type="scientific">endosymbiont of Ridgeia piscesae</name>
    <dbReference type="NCBI Taxonomy" id="54398"/>
    <lineage>
        <taxon>Bacteria</taxon>
        <taxon>Pseudomonadati</taxon>
        <taxon>Pseudomonadota</taxon>
        <taxon>Gammaproteobacteria</taxon>
        <taxon>sulfur-oxidizing symbionts</taxon>
    </lineage>
</organism>
<protein>
    <submittedName>
        <fullName evidence="2">Uncharacterized protein</fullName>
    </submittedName>
</protein>
<evidence type="ECO:0000313" key="2">
    <source>
        <dbReference type="EMBL" id="KRT55408.1"/>
    </source>
</evidence>
<keyword evidence="1" id="KW-1133">Transmembrane helix</keyword>
<name>A0A0T5YXM8_9GAMM</name>
<reference evidence="2 3" key="1">
    <citation type="submission" date="2015-11" db="EMBL/GenBank/DDBJ databases">
        <title>The genome of Candidatus Endoriftia persephone in Ridgeia piscesae and population structure of the North Eastern Pacific vestimentiferan symbionts.</title>
        <authorList>
            <person name="Perez M."/>
            <person name="Juniper K.S."/>
        </authorList>
    </citation>
    <scope>NUCLEOTIDE SEQUENCE [LARGE SCALE GENOMIC DNA]</scope>
    <source>
        <strain evidence="2">Ind11</strain>
    </source>
</reference>
<feature type="transmembrane region" description="Helical" evidence="1">
    <location>
        <begin position="110"/>
        <end position="131"/>
    </location>
</feature>
<evidence type="ECO:0000313" key="3">
    <source>
        <dbReference type="Proteomes" id="UP000051634"/>
    </source>
</evidence>
<feature type="transmembrane region" description="Helical" evidence="1">
    <location>
        <begin position="46"/>
        <end position="65"/>
    </location>
</feature>
<keyword evidence="1" id="KW-0812">Transmembrane</keyword>
<dbReference type="Proteomes" id="UP000051634">
    <property type="component" value="Unassembled WGS sequence"/>
</dbReference>
<dbReference type="AlphaFoldDB" id="A0A0T5YXM8"/>
<sequence length="188" mass="20686">MENQFKIDCYADRLNILYANLNQSILVTLMVILVLASIQYDVVAHSILTSWILVQLLVLIGRFWLGLRFAKKAPMNSDLRKWGRRFFIGAVSTGLVWGAAGLVFFPSDSIALQVFTVLVLAGLAAGALTVLAADFSSYAAYACTTLLPVTVNSAIYADRLHINRSESIGSLFLNLPKYTLYLTCGRNS</sequence>
<dbReference type="EMBL" id="LDXT01000080">
    <property type="protein sequence ID" value="KRT55408.1"/>
    <property type="molecule type" value="Genomic_DNA"/>
</dbReference>
<feature type="transmembrane region" description="Helical" evidence="1">
    <location>
        <begin position="86"/>
        <end position="104"/>
    </location>
</feature>
<keyword evidence="1" id="KW-0472">Membrane</keyword>
<comment type="caution">
    <text evidence="2">The sequence shown here is derived from an EMBL/GenBank/DDBJ whole genome shotgun (WGS) entry which is preliminary data.</text>
</comment>
<dbReference type="RefSeq" id="WP_060528489.1">
    <property type="nucleotide sequence ID" value="NZ_KQ557133.1"/>
</dbReference>
<proteinExistence type="predicted"/>
<feature type="transmembrane region" description="Helical" evidence="1">
    <location>
        <begin position="21"/>
        <end position="40"/>
    </location>
</feature>
<gene>
    <name evidence="2" type="ORF">Ga0074115_11770</name>
</gene>